<evidence type="ECO:0000259" key="3">
    <source>
        <dbReference type="PROSITE" id="PS50893"/>
    </source>
</evidence>
<dbReference type="GO" id="GO:0005524">
    <property type="term" value="F:ATP binding"/>
    <property type="evidence" value="ECO:0007669"/>
    <property type="project" value="UniProtKB-KW"/>
</dbReference>
<comment type="caution">
    <text evidence="4">The sequence shown here is derived from an EMBL/GenBank/DDBJ whole genome shotgun (WGS) entry which is preliminary data.</text>
</comment>
<dbReference type="PROSITE" id="PS50893">
    <property type="entry name" value="ABC_TRANSPORTER_2"/>
    <property type="match status" value="1"/>
</dbReference>
<dbReference type="InterPro" id="IPR003593">
    <property type="entry name" value="AAA+_ATPase"/>
</dbReference>
<evidence type="ECO:0000256" key="1">
    <source>
        <dbReference type="ARBA" id="ARBA00022741"/>
    </source>
</evidence>
<name>A0ABS2SZN8_9BACI</name>
<sequence>MNALIKVEQIKKEFGKKRVIHKTNLTLNQPAIVGLVGANGAGKTTLLKLIAGQLKPSGGQIEINGHAPFQSLAAAEQLIFINHATPIGQTTTVKDLFLQANRSYEGWDQELAERLLDYFDISYPSAVSQLSKGKQSLVRSLLGICSHCPITLLDEPTNGMDGPTREGFHRALLKSNLQKPRLFLVSSHHLNEIDAILDHILYMNNGQLLLSLSKERAEQYATGISGSKEAVFAYIANKTVLYTEVFDERLAYSVVLTEDIEKSNVLPHSLTQSKVAITDLFRYLSDSVAKGGS</sequence>
<dbReference type="SMART" id="SM00382">
    <property type="entry name" value="AAA"/>
    <property type="match status" value="1"/>
</dbReference>
<dbReference type="RefSeq" id="WP_204468889.1">
    <property type="nucleotide sequence ID" value="NZ_JAFBCV010000020.1"/>
</dbReference>
<dbReference type="PANTHER" id="PTHR43158">
    <property type="entry name" value="SKFA PEPTIDE EXPORT ATP-BINDING PROTEIN SKFE"/>
    <property type="match status" value="1"/>
</dbReference>
<dbReference type="EMBL" id="JAFBCV010000020">
    <property type="protein sequence ID" value="MBM7840996.1"/>
    <property type="molecule type" value="Genomic_DNA"/>
</dbReference>
<gene>
    <name evidence="4" type="ORF">JOC54_004295</name>
</gene>
<keyword evidence="2 4" id="KW-0067">ATP-binding</keyword>
<accession>A0ABS2SZN8</accession>
<proteinExistence type="predicted"/>
<dbReference type="InterPro" id="IPR027417">
    <property type="entry name" value="P-loop_NTPase"/>
</dbReference>
<dbReference type="Gene3D" id="3.40.50.300">
    <property type="entry name" value="P-loop containing nucleotide triphosphate hydrolases"/>
    <property type="match status" value="1"/>
</dbReference>
<dbReference type="SUPFAM" id="SSF52540">
    <property type="entry name" value="P-loop containing nucleoside triphosphate hydrolases"/>
    <property type="match status" value="1"/>
</dbReference>
<evidence type="ECO:0000313" key="4">
    <source>
        <dbReference type="EMBL" id="MBM7840996.1"/>
    </source>
</evidence>
<feature type="domain" description="ABC transporter" evidence="3">
    <location>
        <begin position="5"/>
        <end position="230"/>
    </location>
</feature>
<keyword evidence="1" id="KW-0547">Nucleotide-binding</keyword>
<evidence type="ECO:0000313" key="5">
    <source>
        <dbReference type="Proteomes" id="UP001179280"/>
    </source>
</evidence>
<dbReference type="Proteomes" id="UP001179280">
    <property type="component" value="Unassembled WGS sequence"/>
</dbReference>
<evidence type="ECO:0000256" key="2">
    <source>
        <dbReference type="ARBA" id="ARBA00022840"/>
    </source>
</evidence>
<organism evidence="4 5">
    <name type="scientific">Shouchella xiaoxiensis</name>
    <dbReference type="NCBI Taxonomy" id="766895"/>
    <lineage>
        <taxon>Bacteria</taxon>
        <taxon>Bacillati</taxon>
        <taxon>Bacillota</taxon>
        <taxon>Bacilli</taxon>
        <taxon>Bacillales</taxon>
        <taxon>Bacillaceae</taxon>
        <taxon>Shouchella</taxon>
    </lineage>
</organism>
<dbReference type="InterPro" id="IPR003439">
    <property type="entry name" value="ABC_transporter-like_ATP-bd"/>
</dbReference>
<protein>
    <submittedName>
        <fullName evidence="4">ABC-2 type transport system ATP-binding protein</fullName>
    </submittedName>
</protein>
<dbReference type="Pfam" id="PF00005">
    <property type="entry name" value="ABC_tran"/>
    <property type="match status" value="1"/>
</dbReference>
<keyword evidence="5" id="KW-1185">Reference proteome</keyword>
<dbReference type="PANTHER" id="PTHR43158:SF5">
    <property type="entry name" value="ABC TRANSPORTER, ATP-BINDING PROTEIN"/>
    <property type="match status" value="1"/>
</dbReference>
<reference evidence="4" key="1">
    <citation type="submission" date="2021-01" db="EMBL/GenBank/DDBJ databases">
        <title>Genomic Encyclopedia of Type Strains, Phase IV (KMG-IV): sequencing the most valuable type-strain genomes for metagenomic binning, comparative biology and taxonomic classification.</title>
        <authorList>
            <person name="Goeker M."/>
        </authorList>
    </citation>
    <scope>NUCLEOTIDE SEQUENCE</scope>
    <source>
        <strain evidence="4">DSM 21943</strain>
    </source>
</reference>